<organism evidence="4 5">
    <name type="scientific">Plasmodium vinckei lentum</name>
    <dbReference type="NCBI Taxonomy" id="138297"/>
    <lineage>
        <taxon>Eukaryota</taxon>
        <taxon>Sar</taxon>
        <taxon>Alveolata</taxon>
        <taxon>Apicomplexa</taxon>
        <taxon>Aconoidasida</taxon>
        <taxon>Haemosporida</taxon>
        <taxon>Plasmodiidae</taxon>
        <taxon>Plasmodium</taxon>
        <taxon>Plasmodium (Vinckeia)</taxon>
    </lineage>
</organism>
<dbReference type="AlphaFoldDB" id="A0A6V7SN82"/>
<dbReference type="VEuPathDB" id="PlasmoDB:PVLDE_1300560"/>
<feature type="coiled-coil region" evidence="1">
    <location>
        <begin position="101"/>
        <end position="135"/>
    </location>
</feature>
<dbReference type="InterPro" id="IPR006484">
    <property type="entry name" value="PYST_B"/>
</dbReference>
<dbReference type="Proteomes" id="UP000515308">
    <property type="component" value="Chromosome PVLDE_13"/>
</dbReference>
<evidence type="ECO:0000313" key="5">
    <source>
        <dbReference type="Proteomes" id="UP000515308"/>
    </source>
</evidence>
<keyword evidence="3" id="KW-0732">Signal</keyword>
<name>A0A6V7SN82_PLAVN</name>
<evidence type="ECO:0000256" key="2">
    <source>
        <dbReference type="SAM" id="Phobius"/>
    </source>
</evidence>
<feature type="signal peptide" evidence="3">
    <location>
        <begin position="1"/>
        <end position="21"/>
    </location>
</feature>
<keyword evidence="1" id="KW-0175">Coiled coil</keyword>
<feature type="chain" id="PRO_5027972582" evidence="3">
    <location>
        <begin position="22"/>
        <end position="241"/>
    </location>
</feature>
<dbReference type="NCBIfam" id="TIGR01597">
    <property type="entry name" value="PYST-B"/>
    <property type="match status" value="1"/>
</dbReference>
<evidence type="ECO:0000256" key="3">
    <source>
        <dbReference type="SAM" id="SignalP"/>
    </source>
</evidence>
<feature type="transmembrane region" description="Helical" evidence="2">
    <location>
        <begin position="179"/>
        <end position="199"/>
    </location>
</feature>
<gene>
    <name evidence="4" type="ORF">PVLDE_1300560</name>
</gene>
<dbReference type="Pfam" id="PF09592">
    <property type="entry name" value="DUF2031"/>
    <property type="match status" value="1"/>
</dbReference>
<evidence type="ECO:0000256" key="1">
    <source>
        <dbReference type="SAM" id="Coils"/>
    </source>
</evidence>
<dbReference type="EMBL" id="LR865375">
    <property type="protein sequence ID" value="CAD2099735.1"/>
    <property type="molecule type" value="Genomic_DNA"/>
</dbReference>
<keyword evidence="2" id="KW-0812">Transmembrane</keyword>
<accession>A0A6V7SN82</accession>
<evidence type="ECO:0000313" key="4">
    <source>
        <dbReference type="EMBL" id="CAD2099735.1"/>
    </source>
</evidence>
<sequence>MKPGILKFVFFSIIICSFEYAKNELYYVNERRIYLERNIINFRNNRILADRDSQFDLNNFYESTLSLTDQLNDCNDGDKNIINIRNLINSHIKKYKESNKLPNLNNVDEKTRREIHELQKELGKVKKELDSIRNDKLAIQPIQDKRITKKDDTFEEKYNEITSSKKYEKRVIDQKLKKAEIKFVVASLTFIVSLIMILASGGPVYLILSLTPCAFFICKSFMAIDKLSIKKLKILNSHSLL</sequence>
<proteinExistence type="predicted"/>
<keyword evidence="2" id="KW-0472">Membrane</keyword>
<keyword evidence="2" id="KW-1133">Transmembrane helix</keyword>
<protein>
    <submittedName>
        <fullName evidence="4">Fam-b protein</fullName>
    </submittedName>
</protein>
<reference evidence="4 5" key="1">
    <citation type="submission" date="2020-08" db="EMBL/GenBank/DDBJ databases">
        <authorList>
            <person name="Ramaprasad A."/>
        </authorList>
    </citation>
    <scope>NUCLEOTIDE SEQUENCE [LARGE SCALE GENOMIC DNA]</scope>
</reference>